<feature type="transmembrane region" description="Helical" evidence="5">
    <location>
        <begin position="17"/>
        <end position="38"/>
    </location>
</feature>
<dbReference type="EMBL" id="DYWO01000201">
    <property type="protein sequence ID" value="HJF49512.1"/>
    <property type="molecule type" value="Genomic_DNA"/>
</dbReference>
<evidence type="ECO:0000256" key="3">
    <source>
        <dbReference type="ARBA" id="ARBA00022989"/>
    </source>
</evidence>
<dbReference type="AlphaFoldDB" id="A0A921GN98"/>
<comment type="subcellular location">
    <subcellularLocation>
        <location evidence="1">Membrane</location>
        <topology evidence="1">Multi-pass membrane protein</topology>
    </subcellularLocation>
</comment>
<reference evidence="7" key="1">
    <citation type="journal article" date="2021" name="PeerJ">
        <title>Extensive microbial diversity within the chicken gut microbiome revealed by metagenomics and culture.</title>
        <authorList>
            <person name="Gilroy R."/>
            <person name="Ravi A."/>
            <person name="Getino M."/>
            <person name="Pursley I."/>
            <person name="Horton D.L."/>
            <person name="Alikhan N.F."/>
            <person name="Baker D."/>
            <person name="Gharbi K."/>
            <person name="Hall N."/>
            <person name="Watson M."/>
            <person name="Adriaenssens E.M."/>
            <person name="Foster-Nyarko E."/>
            <person name="Jarju S."/>
            <person name="Secka A."/>
            <person name="Antonio M."/>
            <person name="Oren A."/>
            <person name="Chaudhuri R.R."/>
            <person name="La Ragione R."/>
            <person name="Hildebrand F."/>
            <person name="Pallen M.J."/>
        </authorList>
    </citation>
    <scope>NUCLEOTIDE SEQUENCE</scope>
    <source>
        <strain evidence="7">1647</strain>
    </source>
</reference>
<feature type="transmembrane region" description="Helical" evidence="5">
    <location>
        <begin position="77"/>
        <end position="95"/>
    </location>
</feature>
<dbReference type="InterPro" id="IPR007016">
    <property type="entry name" value="O-antigen_ligase-rel_domated"/>
</dbReference>
<protein>
    <submittedName>
        <fullName evidence="7">O-antigen ligase family protein</fullName>
    </submittedName>
</protein>
<evidence type="ECO:0000256" key="4">
    <source>
        <dbReference type="ARBA" id="ARBA00023136"/>
    </source>
</evidence>
<feature type="transmembrane region" description="Helical" evidence="5">
    <location>
        <begin position="194"/>
        <end position="216"/>
    </location>
</feature>
<name>A0A921GN98_9MICO</name>
<feature type="transmembrane region" description="Helical" evidence="5">
    <location>
        <begin position="101"/>
        <end position="120"/>
    </location>
</feature>
<keyword evidence="3 5" id="KW-1133">Transmembrane helix</keyword>
<feature type="transmembrane region" description="Helical" evidence="5">
    <location>
        <begin position="281"/>
        <end position="300"/>
    </location>
</feature>
<dbReference type="PANTHER" id="PTHR37422">
    <property type="entry name" value="TEICHURONIC ACID BIOSYNTHESIS PROTEIN TUAE"/>
    <property type="match status" value="1"/>
</dbReference>
<dbReference type="PANTHER" id="PTHR37422:SF13">
    <property type="entry name" value="LIPOPOLYSACCHARIDE BIOSYNTHESIS PROTEIN PA4999-RELATED"/>
    <property type="match status" value="1"/>
</dbReference>
<accession>A0A921GN98</accession>
<sequence>MAADLWRRARRSGPLDLAFLAVLIAFALWAAIATVLTGRPLVEARGYLAVPAVLAGGVLLGRLAAHGADARSSAVRAATLLLLPAGLCLLAVGILDSSLYANAQAATGVQIVALAALLLTSTLRRGAGDRPLGALPTASVLPTASLVLTALAAGLGLALAVRAQAGLMLVLVVAGVSVLALIRPEAVRRRVSAGITTAAIGAALAVVLALSSLPAWPRWLGDDQSLSFARQLLWRDALELWGTHPLLGGGPGSFYDSSPIARSEPHLYAAHSSVLQAGSELGTPAALLLLAVMVLGVLLAA</sequence>
<dbReference type="Pfam" id="PF04932">
    <property type="entry name" value="Wzy_C"/>
    <property type="match status" value="1"/>
</dbReference>
<feature type="transmembrane region" description="Helical" evidence="5">
    <location>
        <begin position="132"/>
        <end position="159"/>
    </location>
</feature>
<proteinExistence type="predicted"/>
<keyword evidence="4 5" id="KW-0472">Membrane</keyword>
<dbReference type="GO" id="GO:0016874">
    <property type="term" value="F:ligase activity"/>
    <property type="evidence" value="ECO:0007669"/>
    <property type="project" value="UniProtKB-KW"/>
</dbReference>
<dbReference type="GO" id="GO:0016020">
    <property type="term" value="C:membrane"/>
    <property type="evidence" value="ECO:0007669"/>
    <property type="project" value="UniProtKB-SubCell"/>
</dbReference>
<organism evidence="7 8">
    <name type="scientific">Brachybacterium paraconglomeratum</name>
    <dbReference type="NCBI Taxonomy" id="173362"/>
    <lineage>
        <taxon>Bacteria</taxon>
        <taxon>Bacillati</taxon>
        <taxon>Actinomycetota</taxon>
        <taxon>Actinomycetes</taxon>
        <taxon>Micrococcales</taxon>
        <taxon>Dermabacteraceae</taxon>
        <taxon>Brachybacterium</taxon>
    </lineage>
</organism>
<feature type="transmembrane region" description="Helical" evidence="5">
    <location>
        <begin position="44"/>
        <end position="65"/>
    </location>
</feature>
<keyword evidence="7" id="KW-0436">Ligase</keyword>
<evidence type="ECO:0000259" key="6">
    <source>
        <dbReference type="Pfam" id="PF04932"/>
    </source>
</evidence>
<dbReference type="Proteomes" id="UP000775129">
    <property type="component" value="Unassembled WGS sequence"/>
</dbReference>
<evidence type="ECO:0000313" key="8">
    <source>
        <dbReference type="Proteomes" id="UP000775129"/>
    </source>
</evidence>
<evidence type="ECO:0000256" key="2">
    <source>
        <dbReference type="ARBA" id="ARBA00022692"/>
    </source>
</evidence>
<evidence type="ECO:0000256" key="5">
    <source>
        <dbReference type="SAM" id="Phobius"/>
    </source>
</evidence>
<feature type="transmembrane region" description="Helical" evidence="5">
    <location>
        <begin position="165"/>
        <end position="182"/>
    </location>
</feature>
<comment type="caution">
    <text evidence="7">The sequence shown here is derived from an EMBL/GenBank/DDBJ whole genome shotgun (WGS) entry which is preliminary data.</text>
</comment>
<evidence type="ECO:0000313" key="7">
    <source>
        <dbReference type="EMBL" id="HJF49512.1"/>
    </source>
</evidence>
<feature type="domain" description="O-antigen ligase-related" evidence="6">
    <location>
        <begin position="156"/>
        <end position="290"/>
    </location>
</feature>
<dbReference type="InterPro" id="IPR051533">
    <property type="entry name" value="WaaL-like"/>
</dbReference>
<evidence type="ECO:0000256" key="1">
    <source>
        <dbReference type="ARBA" id="ARBA00004141"/>
    </source>
</evidence>
<reference evidence="7" key="2">
    <citation type="submission" date="2021-09" db="EMBL/GenBank/DDBJ databases">
        <authorList>
            <person name="Gilroy R."/>
        </authorList>
    </citation>
    <scope>NUCLEOTIDE SEQUENCE</scope>
    <source>
        <strain evidence="7">1647</strain>
    </source>
</reference>
<keyword evidence="2 5" id="KW-0812">Transmembrane</keyword>
<gene>
    <name evidence="7" type="ORF">K8W24_06890</name>
</gene>